<feature type="domain" description="B box-type" evidence="4">
    <location>
        <begin position="15"/>
        <end position="65"/>
    </location>
</feature>
<dbReference type="Gene3D" id="2.120.10.30">
    <property type="entry name" value="TolB, C-terminal domain"/>
    <property type="match status" value="1"/>
</dbReference>
<dbReference type="SUPFAM" id="SSF57845">
    <property type="entry name" value="B-box zinc-binding domain"/>
    <property type="match status" value="1"/>
</dbReference>
<name>A0A6J8E7C6_MYTCO</name>
<dbReference type="PANTHER" id="PTHR25462">
    <property type="entry name" value="BONUS, ISOFORM C-RELATED"/>
    <property type="match status" value="1"/>
</dbReference>
<evidence type="ECO:0000256" key="3">
    <source>
        <dbReference type="SAM" id="MobiDB-lite"/>
    </source>
</evidence>
<dbReference type="GO" id="GO:0061630">
    <property type="term" value="F:ubiquitin protein ligase activity"/>
    <property type="evidence" value="ECO:0007669"/>
    <property type="project" value="TreeGrafter"/>
</dbReference>
<dbReference type="Proteomes" id="UP000507470">
    <property type="component" value="Unassembled WGS sequence"/>
</dbReference>
<dbReference type="Gene3D" id="3.30.160.60">
    <property type="entry name" value="Classic Zinc Finger"/>
    <property type="match status" value="1"/>
</dbReference>
<dbReference type="OrthoDB" id="6189179at2759"/>
<keyword evidence="6" id="KW-1185">Reference proteome</keyword>
<protein>
    <recommendedName>
        <fullName evidence="4">B box-type domain-containing protein</fullName>
    </recommendedName>
</protein>
<dbReference type="AlphaFoldDB" id="A0A6J8E7C6"/>
<feature type="compositionally biased region" description="Polar residues" evidence="3">
    <location>
        <begin position="344"/>
        <end position="357"/>
    </location>
</feature>
<sequence>MTIINWILGRRLEIVEIMECQPCREQGQHASAEFWCTECEEALCENCKSLHRSFKVSRNHNVSALPPLSGNQSSDKQKELVDNGKDKWVKCDEHHDKYLEYFCIKHEKPCCILCKRQYHRDCCEVEKIDDVADESKLATTTVNLLSGIEKRKNILTEAANNEISLLGNLETIKVNCIEELKNTRITIDKHLDFLQNEVEQDINKTYENDSRELSKRVKDLSAKIEYITDLHKIIDDTANQSKLSLGQKYLTVMRLKHMEDGNIESQETLSECNLQGITNFKLSYEKTEDSITIRINRNLPKTDTKLEKSLENEDEIEFCSSVVELEQNESEADNFELSEPVPESQLTSPQTNVTSMPDSYPTTLPSELSLVSLPVTLSSFSVTKTTQIPCAAASGEGSQFEFFLRNSFFIEKRNKNILITDAKFMPNNFCIAITEKSNPRCMVYNKDGQKKGQVQLSGEPDSIAVIKSNRVAVTVIYEEKVCVIDTDTWQFINIIHVHDQCKGLVYFENYLIANCIDEGLVYINDAGQIVKQNSNITGKLYFHLDNEGNLYSAKMETKKVNVYNLTSNKRSIYHLKGLNNPTGMATDRENNLFVACNDNDTIFVKQSLYSPAKVVLDSSDGIERPMGIDYDLDNDELLVMNENARSIFLQNEVQQEINKTYENDRRELSKRVTYLTGKIEYVTDKIIDDTANQSQLSLEQKYSTLMRPKHMKDCNIDSQETLPECNLQGISNFKLSYEKTEDSITIRINCNLQNTNNKFEQSPENEDKIESCSSVFELEPNKPEADSFALDVPVPESP</sequence>
<dbReference type="PANTHER" id="PTHR25462:SF293">
    <property type="entry name" value="TRIPARTITE MOTIF-CONTAINING 63A"/>
    <property type="match status" value="1"/>
</dbReference>
<evidence type="ECO:0000256" key="2">
    <source>
        <dbReference type="SAM" id="Coils"/>
    </source>
</evidence>
<dbReference type="GO" id="GO:0008270">
    <property type="term" value="F:zinc ion binding"/>
    <property type="evidence" value="ECO:0007669"/>
    <property type="project" value="UniProtKB-KW"/>
</dbReference>
<evidence type="ECO:0000256" key="1">
    <source>
        <dbReference type="PROSITE-ProRule" id="PRU00024"/>
    </source>
</evidence>
<feature type="coiled-coil region" evidence="2">
    <location>
        <begin position="177"/>
        <end position="223"/>
    </location>
</feature>
<keyword evidence="1" id="KW-0863">Zinc-finger</keyword>
<dbReference type="SUPFAM" id="SSF63829">
    <property type="entry name" value="Calcium-dependent phosphotriesterase"/>
    <property type="match status" value="1"/>
</dbReference>
<dbReference type="PROSITE" id="PS50119">
    <property type="entry name" value="ZF_BBOX"/>
    <property type="match status" value="1"/>
</dbReference>
<keyword evidence="1" id="KW-0862">Zinc</keyword>
<dbReference type="GO" id="GO:0005654">
    <property type="term" value="C:nucleoplasm"/>
    <property type="evidence" value="ECO:0007669"/>
    <property type="project" value="TreeGrafter"/>
</dbReference>
<dbReference type="InterPro" id="IPR011042">
    <property type="entry name" value="6-blade_b-propeller_TolB-like"/>
</dbReference>
<organism evidence="5 6">
    <name type="scientific">Mytilus coruscus</name>
    <name type="common">Sea mussel</name>
    <dbReference type="NCBI Taxonomy" id="42192"/>
    <lineage>
        <taxon>Eukaryota</taxon>
        <taxon>Metazoa</taxon>
        <taxon>Spiralia</taxon>
        <taxon>Lophotrochozoa</taxon>
        <taxon>Mollusca</taxon>
        <taxon>Bivalvia</taxon>
        <taxon>Autobranchia</taxon>
        <taxon>Pteriomorphia</taxon>
        <taxon>Mytilida</taxon>
        <taxon>Mytiloidea</taxon>
        <taxon>Mytilidae</taxon>
        <taxon>Mytilinae</taxon>
        <taxon>Mytilus</taxon>
    </lineage>
</organism>
<dbReference type="CDD" id="cd19757">
    <property type="entry name" value="Bbox1"/>
    <property type="match status" value="1"/>
</dbReference>
<keyword evidence="2" id="KW-0175">Coiled coil</keyword>
<dbReference type="EMBL" id="CACVKT020008625">
    <property type="protein sequence ID" value="CAC5416310.1"/>
    <property type="molecule type" value="Genomic_DNA"/>
</dbReference>
<accession>A0A6J8E7C6</accession>
<keyword evidence="1" id="KW-0479">Metal-binding</keyword>
<dbReference type="CDD" id="cd19756">
    <property type="entry name" value="Bbox2"/>
    <property type="match status" value="1"/>
</dbReference>
<dbReference type="InterPro" id="IPR047153">
    <property type="entry name" value="TRIM45/56/19-like"/>
</dbReference>
<reference evidence="5 6" key="1">
    <citation type="submission" date="2020-06" db="EMBL/GenBank/DDBJ databases">
        <authorList>
            <person name="Li R."/>
            <person name="Bekaert M."/>
        </authorList>
    </citation>
    <scope>NUCLEOTIDE SEQUENCE [LARGE SCALE GENOMIC DNA]</scope>
    <source>
        <strain evidence="6">wild</strain>
    </source>
</reference>
<dbReference type="InterPro" id="IPR000315">
    <property type="entry name" value="Znf_B-box"/>
</dbReference>
<evidence type="ECO:0000259" key="4">
    <source>
        <dbReference type="PROSITE" id="PS50119"/>
    </source>
</evidence>
<evidence type="ECO:0000313" key="6">
    <source>
        <dbReference type="Proteomes" id="UP000507470"/>
    </source>
</evidence>
<evidence type="ECO:0000313" key="5">
    <source>
        <dbReference type="EMBL" id="CAC5416310.1"/>
    </source>
</evidence>
<gene>
    <name evidence="5" type="ORF">MCOR_48945</name>
</gene>
<feature type="region of interest" description="Disordered" evidence="3">
    <location>
        <begin position="329"/>
        <end position="360"/>
    </location>
</feature>
<proteinExistence type="predicted"/>